<dbReference type="HAMAP" id="MF_01872">
    <property type="entry name" value="tRNA_methyltr_YfiC"/>
    <property type="match status" value="1"/>
</dbReference>
<protein>
    <recommendedName>
        <fullName evidence="6">Methyltransferase small domain-containing protein</fullName>
    </recommendedName>
</protein>
<dbReference type="InterPro" id="IPR029063">
    <property type="entry name" value="SAM-dependent_MTases_sf"/>
</dbReference>
<dbReference type="EMBL" id="LAZR01000124">
    <property type="protein sequence ID" value="KKN88939.1"/>
    <property type="molecule type" value="Genomic_DNA"/>
</dbReference>
<organism evidence="7">
    <name type="scientific">marine sediment metagenome</name>
    <dbReference type="NCBI Taxonomy" id="412755"/>
    <lineage>
        <taxon>unclassified sequences</taxon>
        <taxon>metagenomes</taxon>
        <taxon>ecological metagenomes</taxon>
    </lineage>
</organism>
<keyword evidence="2" id="KW-0489">Methyltransferase</keyword>
<proteinExistence type="inferred from homology"/>
<dbReference type="InterPro" id="IPR007848">
    <property type="entry name" value="Small_mtfrase_dom"/>
</dbReference>
<dbReference type="GO" id="GO:0003676">
    <property type="term" value="F:nucleic acid binding"/>
    <property type="evidence" value="ECO:0007669"/>
    <property type="project" value="InterPro"/>
</dbReference>
<feature type="domain" description="Methyltransferase small" evidence="6">
    <location>
        <begin position="33"/>
        <end position="128"/>
    </location>
</feature>
<dbReference type="Pfam" id="PF05175">
    <property type="entry name" value="MTS"/>
    <property type="match status" value="1"/>
</dbReference>
<name>A0A0F9UBC7_9ZZZZ</name>
<evidence type="ECO:0000256" key="3">
    <source>
        <dbReference type="ARBA" id="ARBA00022679"/>
    </source>
</evidence>
<dbReference type="PANTHER" id="PTHR47739">
    <property type="entry name" value="TRNA1(VAL) (ADENINE(37)-N6)-METHYLTRANSFERASE"/>
    <property type="match status" value="1"/>
</dbReference>
<comment type="caution">
    <text evidence="7">The sequence shown here is derived from an EMBL/GenBank/DDBJ whole genome shotgun (WGS) entry which is preliminary data.</text>
</comment>
<dbReference type="Gene3D" id="3.40.50.150">
    <property type="entry name" value="Vaccinia Virus protein VP39"/>
    <property type="match status" value="1"/>
</dbReference>
<evidence type="ECO:0000256" key="5">
    <source>
        <dbReference type="ARBA" id="ARBA00022694"/>
    </source>
</evidence>
<dbReference type="CDD" id="cd02440">
    <property type="entry name" value="AdoMet_MTases"/>
    <property type="match status" value="1"/>
</dbReference>
<dbReference type="GO" id="GO:0032259">
    <property type="term" value="P:methylation"/>
    <property type="evidence" value="ECO:0007669"/>
    <property type="project" value="UniProtKB-KW"/>
</dbReference>
<dbReference type="GO" id="GO:0016430">
    <property type="term" value="F:tRNA (adenine-N6)-methyltransferase activity"/>
    <property type="evidence" value="ECO:0007669"/>
    <property type="project" value="InterPro"/>
</dbReference>
<evidence type="ECO:0000256" key="2">
    <source>
        <dbReference type="ARBA" id="ARBA00022603"/>
    </source>
</evidence>
<dbReference type="InterPro" id="IPR022882">
    <property type="entry name" value="tRNA_adenine-N6_MeTrfase"/>
</dbReference>
<accession>A0A0F9UBC7</accession>
<dbReference type="AlphaFoldDB" id="A0A0F9UBC7"/>
<evidence type="ECO:0000256" key="4">
    <source>
        <dbReference type="ARBA" id="ARBA00022691"/>
    </source>
</evidence>
<keyword evidence="4" id="KW-0949">S-adenosyl-L-methionine</keyword>
<dbReference type="SUPFAM" id="SSF53335">
    <property type="entry name" value="S-adenosyl-L-methionine-dependent methyltransferases"/>
    <property type="match status" value="1"/>
</dbReference>
<keyword evidence="3" id="KW-0808">Transferase</keyword>
<keyword evidence="1" id="KW-0963">Cytoplasm</keyword>
<dbReference type="GO" id="GO:0008033">
    <property type="term" value="P:tRNA processing"/>
    <property type="evidence" value="ECO:0007669"/>
    <property type="project" value="UniProtKB-KW"/>
</dbReference>
<sequence>MSELFKFKQFDINQDRCAMKIGTDGVLLGAWANLDKAPASVLDIGAGTGVIALMLAQRSTAEVIDAIEIDAAAYEQCVDNFELSPWGDRLYCYHAGLDEFVDEIYDKYELIVCNPPFYSETVTSGNVQRDQARQNEFLPFDELLEGVSKLLSDEGTFNTIIPFKEKESFIKMAADLGLFVNESLHVKGNPTAEIKRALLSFSRNDTTCKVTDLIIETDRHVYTTEYVALTKDFYLKM</sequence>
<dbReference type="InterPro" id="IPR002052">
    <property type="entry name" value="DNA_methylase_N6_adenine_CS"/>
</dbReference>
<evidence type="ECO:0000259" key="6">
    <source>
        <dbReference type="Pfam" id="PF05175"/>
    </source>
</evidence>
<evidence type="ECO:0000256" key="1">
    <source>
        <dbReference type="ARBA" id="ARBA00022490"/>
    </source>
</evidence>
<keyword evidence="5" id="KW-0819">tRNA processing</keyword>
<dbReference type="PANTHER" id="PTHR47739:SF1">
    <property type="entry name" value="TRNA1(VAL) (ADENINE(37)-N6)-METHYLTRANSFERASE"/>
    <property type="match status" value="1"/>
</dbReference>
<evidence type="ECO:0000313" key="7">
    <source>
        <dbReference type="EMBL" id="KKN88939.1"/>
    </source>
</evidence>
<gene>
    <name evidence="7" type="ORF">LCGC14_0243110</name>
</gene>
<dbReference type="PROSITE" id="PS00092">
    <property type="entry name" value="N6_MTASE"/>
    <property type="match status" value="1"/>
</dbReference>
<dbReference type="InterPro" id="IPR050210">
    <property type="entry name" value="tRNA_Adenine-N(6)_MTase"/>
</dbReference>
<reference evidence="7" key="1">
    <citation type="journal article" date="2015" name="Nature">
        <title>Complex archaea that bridge the gap between prokaryotes and eukaryotes.</title>
        <authorList>
            <person name="Spang A."/>
            <person name="Saw J.H."/>
            <person name="Jorgensen S.L."/>
            <person name="Zaremba-Niedzwiedzka K."/>
            <person name="Martijn J."/>
            <person name="Lind A.E."/>
            <person name="van Eijk R."/>
            <person name="Schleper C."/>
            <person name="Guy L."/>
            <person name="Ettema T.J."/>
        </authorList>
    </citation>
    <scope>NUCLEOTIDE SEQUENCE</scope>
</reference>